<sequence>MGWGKIWLYGLWVNYPYYKVDYFLGGGPTNELSYRWFCISIVIETCCIGMQLPPQDPERRSQQIH</sequence>
<protein>
    <submittedName>
        <fullName evidence="1">Uncharacterized protein</fullName>
    </submittedName>
</protein>
<name>A0A382R466_9ZZZZ</name>
<reference evidence="1" key="1">
    <citation type="submission" date="2018-05" db="EMBL/GenBank/DDBJ databases">
        <authorList>
            <person name="Lanie J.A."/>
            <person name="Ng W.-L."/>
            <person name="Kazmierczak K.M."/>
            <person name="Andrzejewski T.M."/>
            <person name="Davidsen T.M."/>
            <person name="Wayne K.J."/>
            <person name="Tettelin H."/>
            <person name="Glass J.I."/>
            <person name="Rusch D."/>
            <person name="Podicherti R."/>
            <person name="Tsui H.-C.T."/>
            <person name="Winkler M.E."/>
        </authorList>
    </citation>
    <scope>NUCLEOTIDE SEQUENCE</scope>
</reference>
<proteinExistence type="predicted"/>
<organism evidence="1">
    <name type="scientific">marine metagenome</name>
    <dbReference type="NCBI Taxonomy" id="408172"/>
    <lineage>
        <taxon>unclassified sequences</taxon>
        <taxon>metagenomes</taxon>
        <taxon>ecological metagenomes</taxon>
    </lineage>
</organism>
<accession>A0A382R466</accession>
<evidence type="ECO:0000313" key="1">
    <source>
        <dbReference type="EMBL" id="SVC91371.1"/>
    </source>
</evidence>
<gene>
    <name evidence="1" type="ORF">METZ01_LOCUS344225</name>
</gene>
<dbReference type="EMBL" id="UINC01118319">
    <property type="protein sequence ID" value="SVC91371.1"/>
    <property type="molecule type" value="Genomic_DNA"/>
</dbReference>
<dbReference type="AlphaFoldDB" id="A0A382R466"/>